<dbReference type="InterPro" id="IPR036868">
    <property type="entry name" value="TusA-like_sf"/>
</dbReference>
<feature type="domain" description="UPF0033" evidence="2">
    <location>
        <begin position="15"/>
        <end position="83"/>
    </location>
</feature>
<dbReference type="RefSeq" id="WP_289268975.1">
    <property type="nucleotide sequence ID" value="NZ_OX365700.1"/>
</dbReference>
<dbReference type="PANTHER" id="PTHR33279:SF19">
    <property type="entry name" value="SSL1707 PROTEIN"/>
    <property type="match status" value="1"/>
</dbReference>
<dbReference type="InterPro" id="IPR001455">
    <property type="entry name" value="TusA-like"/>
</dbReference>
<accession>A0AA86T528</accession>
<dbReference type="EMBL" id="OX365700">
    <property type="protein sequence ID" value="CAI4032235.1"/>
    <property type="molecule type" value="Genomic_DNA"/>
</dbReference>
<dbReference type="AlphaFoldDB" id="A0AA86T528"/>
<gene>
    <name evidence="3" type="ORF">DNFV4_02664</name>
</gene>
<sequence length="89" mass="9907">MSSEQIYQPVAVDSEIDLRGVICPYNFVKTKLKLETMSPGEVLGVLLDDGDPIKNVPQSVRNEGHVVLAEERIGPSFRVIIRRRGDADE</sequence>
<protein>
    <submittedName>
        <fullName evidence="3">Sulfurtransferase TusA family protein</fullName>
    </submittedName>
</protein>
<dbReference type="Proteomes" id="UP001179121">
    <property type="component" value="Chromosome"/>
</dbReference>
<comment type="similarity">
    <text evidence="1">Belongs to the sulfur carrier protein TusA family.</text>
</comment>
<proteinExistence type="inferred from homology"/>
<name>A0AA86T528_9BACT</name>
<dbReference type="PANTHER" id="PTHR33279">
    <property type="entry name" value="SULFUR CARRIER PROTEIN YEDF-RELATED"/>
    <property type="match status" value="1"/>
</dbReference>
<dbReference type="SUPFAM" id="SSF64307">
    <property type="entry name" value="SirA-like"/>
    <property type="match status" value="1"/>
</dbReference>
<dbReference type="Pfam" id="PF01206">
    <property type="entry name" value="TusA"/>
    <property type="match status" value="1"/>
</dbReference>
<evidence type="ECO:0000313" key="4">
    <source>
        <dbReference type="Proteomes" id="UP001179121"/>
    </source>
</evidence>
<evidence type="ECO:0000313" key="3">
    <source>
        <dbReference type="EMBL" id="CAI4032235.1"/>
    </source>
</evidence>
<dbReference type="KEGG" id="nti:DNFV4_02664"/>
<evidence type="ECO:0000259" key="2">
    <source>
        <dbReference type="Pfam" id="PF01206"/>
    </source>
</evidence>
<keyword evidence="4" id="KW-1185">Reference proteome</keyword>
<organism evidence="3 4">
    <name type="scientific">Nitrospira tepida</name>
    <dbReference type="NCBI Taxonomy" id="2973512"/>
    <lineage>
        <taxon>Bacteria</taxon>
        <taxon>Pseudomonadati</taxon>
        <taxon>Nitrospirota</taxon>
        <taxon>Nitrospiria</taxon>
        <taxon>Nitrospirales</taxon>
        <taxon>Nitrospiraceae</taxon>
        <taxon>Nitrospira</taxon>
    </lineage>
</organism>
<dbReference type="Gene3D" id="3.30.110.40">
    <property type="entry name" value="TusA-like domain"/>
    <property type="match status" value="1"/>
</dbReference>
<reference evidence="3" key="1">
    <citation type="submission" date="2022-10" db="EMBL/GenBank/DDBJ databases">
        <authorList>
            <person name="Koch H."/>
        </authorList>
    </citation>
    <scope>NUCLEOTIDE SEQUENCE</scope>
    <source>
        <strain evidence="3">DNF</strain>
    </source>
</reference>
<evidence type="ECO:0000256" key="1">
    <source>
        <dbReference type="ARBA" id="ARBA00008984"/>
    </source>
</evidence>
<dbReference type="CDD" id="cd00291">
    <property type="entry name" value="SirA_YedF_YeeD"/>
    <property type="match status" value="1"/>
</dbReference>